<sequence length="228" mass="25559">MLKIGVIKRGKYGSRLIDTLKNHSPFDVVSIEVQEDLPSFIDYPEDYIDKDLGFFRDSDLIISFALHIDLDLYIAKLCAKNNTELLIPGEENVWHSERSALVKELKKTGVTFAFPRIMCMLGEKSSPVLGEYSKLFGIPIFKCKIENGRIVSCKAIKSAPCGASYFVAKNILGCSVEEAPQQAALFAQYYPCRAPRGYNYVANEVEGIHLAGEVHKKAMEDAIKDEKR</sequence>
<proteinExistence type="predicted"/>
<protein>
    <recommendedName>
        <fullName evidence="3">Thymidylate synthase</fullName>
    </recommendedName>
</protein>
<evidence type="ECO:0000313" key="1">
    <source>
        <dbReference type="EMBL" id="RZN64542.1"/>
    </source>
</evidence>
<accession>A0A520KRY0</accession>
<dbReference type="EMBL" id="RXIF01000006">
    <property type="protein sequence ID" value="RZN64542.1"/>
    <property type="molecule type" value="Genomic_DNA"/>
</dbReference>
<dbReference type="Pfam" id="PF02593">
    <property type="entry name" value="DUF166"/>
    <property type="match status" value="1"/>
</dbReference>
<gene>
    <name evidence="1" type="ORF">EF806_04165</name>
</gene>
<organism evidence="1 2">
    <name type="scientific">Methanoliparum thermophilum</name>
    <dbReference type="NCBI Taxonomy" id="2491083"/>
    <lineage>
        <taxon>Archaea</taxon>
        <taxon>Methanobacteriati</taxon>
        <taxon>Methanobacteriota</taxon>
        <taxon>Candidatus Methanoliparia</taxon>
        <taxon>Candidatus Methanoliparales</taxon>
        <taxon>Candidatus Methanoliparaceae</taxon>
        <taxon>Candidatus Methanoliparum</taxon>
    </lineage>
</organism>
<comment type="caution">
    <text evidence="1">The sequence shown here is derived from an EMBL/GenBank/DDBJ whole genome shotgun (WGS) entry which is preliminary data.</text>
</comment>
<evidence type="ECO:0008006" key="3">
    <source>
        <dbReference type="Google" id="ProtNLM"/>
    </source>
</evidence>
<name>A0A520KRY0_METT2</name>
<dbReference type="Proteomes" id="UP000317158">
    <property type="component" value="Unassembled WGS sequence"/>
</dbReference>
<dbReference type="AlphaFoldDB" id="A0A520KRY0"/>
<dbReference type="InterPro" id="IPR003745">
    <property type="entry name" value="DUF166"/>
</dbReference>
<reference evidence="1 2" key="1">
    <citation type="journal article" date="2019" name="Nat. Microbiol.">
        <title>Wide diversity of methane and short-chain alkane metabolisms in uncultured archaea.</title>
        <authorList>
            <person name="Borrel G."/>
            <person name="Adam P.S."/>
            <person name="McKay L.J."/>
            <person name="Chen L.X."/>
            <person name="Sierra-Garcia I.N."/>
            <person name="Sieber C.M."/>
            <person name="Letourneur Q."/>
            <person name="Ghozlane A."/>
            <person name="Andersen G.L."/>
            <person name="Li W.J."/>
            <person name="Hallam S.J."/>
            <person name="Muyzer G."/>
            <person name="de Oliveira V.M."/>
            <person name="Inskeep W.P."/>
            <person name="Banfield J.F."/>
            <person name="Gribaldo S."/>
        </authorList>
    </citation>
    <scope>NUCLEOTIDE SEQUENCE [LARGE SCALE GENOMIC DNA]</scope>
    <source>
        <strain evidence="1">NM1a</strain>
    </source>
</reference>
<evidence type="ECO:0000313" key="2">
    <source>
        <dbReference type="Proteomes" id="UP000317158"/>
    </source>
</evidence>